<dbReference type="Proteomes" id="UP000507222">
    <property type="component" value="Unassembled WGS sequence"/>
</dbReference>
<comment type="similarity">
    <text evidence="2">Belongs to the SURF6 family.</text>
</comment>
<evidence type="ECO:0000259" key="5">
    <source>
        <dbReference type="Pfam" id="PF04935"/>
    </source>
</evidence>
<evidence type="ECO:0000256" key="3">
    <source>
        <dbReference type="ARBA" id="ARBA00023242"/>
    </source>
</evidence>
<evidence type="ECO:0000256" key="1">
    <source>
        <dbReference type="ARBA" id="ARBA00004123"/>
    </source>
</evidence>
<keyword evidence="3" id="KW-0539">Nucleus</keyword>
<protein>
    <recommendedName>
        <fullName evidence="9">Ribosomal RNA-processing protein 14/surfeit locus protein 6 C-terminal domain-containing protein</fullName>
    </recommendedName>
</protein>
<feature type="domain" description="Ribosomal RNA-processing protein 14/surfeit locus protein 6 C-terminal" evidence="5">
    <location>
        <begin position="221"/>
        <end position="393"/>
    </location>
</feature>
<accession>A0A6J5TFB2</accession>
<dbReference type="PANTHER" id="PTHR14369:SF0">
    <property type="entry name" value="SURFEIT LOCUS PROTEIN 6"/>
    <property type="match status" value="1"/>
</dbReference>
<evidence type="ECO:0000256" key="2">
    <source>
        <dbReference type="ARBA" id="ARBA00005904"/>
    </source>
</evidence>
<feature type="compositionally biased region" description="Basic and acidic residues" evidence="4">
    <location>
        <begin position="229"/>
        <end position="268"/>
    </location>
</feature>
<feature type="compositionally biased region" description="Basic and acidic residues" evidence="4">
    <location>
        <begin position="294"/>
        <end position="318"/>
    </location>
</feature>
<gene>
    <name evidence="7" type="ORF">CURHAP_LOCUS874</name>
</gene>
<dbReference type="GO" id="GO:0003723">
    <property type="term" value="F:RNA binding"/>
    <property type="evidence" value="ECO:0007669"/>
    <property type="project" value="TreeGrafter"/>
</dbReference>
<feature type="compositionally biased region" description="Basic and acidic residues" evidence="4">
    <location>
        <begin position="355"/>
        <end position="386"/>
    </location>
</feature>
<dbReference type="InterPro" id="IPR029188">
    <property type="entry name" value="Rrp14_N"/>
</dbReference>
<dbReference type="PANTHER" id="PTHR14369">
    <property type="entry name" value="SURFEIT LOCUS PROTEIN 6"/>
    <property type="match status" value="1"/>
</dbReference>
<dbReference type="AlphaFoldDB" id="A0A6J5TFB2"/>
<name>A0A6J5TFB2_PRUAR</name>
<proteinExistence type="inferred from homology"/>
<evidence type="ECO:0000256" key="4">
    <source>
        <dbReference type="SAM" id="MobiDB-lite"/>
    </source>
</evidence>
<evidence type="ECO:0000313" key="8">
    <source>
        <dbReference type="Proteomes" id="UP000507222"/>
    </source>
</evidence>
<dbReference type="GO" id="GO:0003677">
    <property type="term" value="F:DNA binding"/>
    <property type="evidence" value="ECO:0007669"/>
    <property type="project" value="TreeGrafter"/>
</dbReference>
<dbReference type="GO" id="GO:0042274">
    <property type="term" value="P:ribosomal small subunit biogenesis"/>
    <property type="evidence" value="ECO:0007669"/>
    <property type="project" value="TreeGrafter"/>
</dbReference>
<feature type="domain" description="Ribosomal RNA-processing protein 14 N-terminal" evidence="6">
    <location>
        <begin position="91"/>
        <end position="151"/>
    </location>
</feature>
<evidence type="ECO:0008006" key="9">
    <source>
        <dbReference type="Google" id="ProtNLM"/>
    </source>
</evidence>
<feature type="compositionally biased region" description="Basic and acidic residues" evidence="4">
    <location>
        <begin position="406"/>
        <end position="417"/>
    </location>
</feature>
<feature type="region of interest" description="Disordered" evidence="4">
    <location>
        <begin position="216"/>
        <end position="417"/>
    </location>
</feature>
<dbReference type="Pfam" id="PF04935">
    <property type="entry name" value="SURF6"/>
    <property type="match status" value="1"/>
</dbReference>
<dbReference type="InterPro" id="IPR029190">
    <property type="entry name" value="Rrp14/SURF6_C"/>
</dbReference>
<organism evidence="7 8">
    <name type="scientific">Prunus armeniaca</name>
    <name type="common">Apricot</name>
    <name type="synonym">Armeniaca vulgaris</name>
    <dbReference type="NCBI Taxonomy" id="36596"/>
    <lineage>
        <taxon>Eukaryota</taxon>
        <taxon>Viridiplantae</taxon>
        <taxon>Streptophyta</taxon>
        <taxon>Embryophyta</taxon>
        <taxon>Tracheophyta</taxon>
        <taxon>Spermatophyta</taxon>
        <taxon>Magnoliopsida</taxon>
        <taxon>eudicotyledons</taxon>
        <taxon>Gunneridae</taxon>
        <taxon>Pentapetalae</taxon>
        <taxon>rosids</taxon>
        <taxon>fabids</taxon>
        <taxon>Rosales</taxon>
        <taxon>Rosaceae</taxon>
        <taxon>Amygdaloideae</taxon>
        <taxon>Amygdaleae</taxon>
        <taxon>Prunus</taxon>
    </lineage>
</organism>
<dbReference type="GO" id="GO:0005730">
    <property type="term" value="C:nucleolus"/>
    <property type="evidence" value="ECO:0007669"/>
    <property type="project" value="TreeGrafter"/>
</dbReference>
<dbReference type="Pfam" id="PF15459">
    <property type="entry name" value="RRP14"/>
    <property type="match status" value="1"/>
</dbReference>
<dbReference type="InterPro" id="IPR007019">
    <property type="entry name" value="SURF6"/>
</dbReference>
<feature type="region of interest" description="Disordered" evidence="4">
    <location>
        <begin position="131"/>
        <end position="184"/>
    </location>
</feature>
<comment type="subcellular location">
    <subcellularLocation>
        <location evidence="1">Nucleus</location>
    </subcellularLocation>
</comment>
<feature type="compositionally biased region" description="Basic and acidic residues" evidence="4">
    <location>
        <begin position="132"/>
        <end position="152"/>
    </location>
</feature>
<dbReference type="GO" id="GO:0042273">
    <property type="term" value="P:ribosomal large subunit biogenesis"/>
    <property type="evidence" value="ECO:0007669"/>
    <property type="project" value="TreeGrafter"/>
</dbReference>
<dbReference type="EMBL" id="CAEKDK010000001">
    <property type="protein sequence ID" value="CAB4261897.1"/>
    <property type="molecule type" value="Genomic_DNA"/>
</dbReference>
<reference evidence="7 8" key="1">
    <citation type="submission" date="2020-05" db="EMBL/GenBank/DDBJ databases">
        <authorList>
            <person name="Campoy J."/>
            <person name="Schneeberger K."/>
            <person name="Spophaly S."/>
        </authorList>
    </citation>
    <scope>NUCLEOTIDE SEQUENCE [LARGE SCALE GENOMIC DNA]</scope>
    <source>
        <strain evidence="7">PruArmRojPasFocal</strain>
    </source>
</reference>
<evidence type="ECO:0000259" key="6">
    <source>
        <dbReference type="Pfam" id="PF15459"/>
    </source>
</evidence>
<evidence type="ECO:0000313" key="7">
    <source>
        <dbReference type="EMBL" id="CAB4261897.1"/>
    </source>
</evidence>
<sequence length="417" mass="47890">MGMKVAYPPPFQPIGIPNTVLELIVKHQVSASYLNRITLPVSKSLSSTPIPLENPLTFVSYQHHLPHLKMKKKRASHAIHSKPVLDLKSIIHQNSQFFDKLVELIPARFYLPIDDDEKPWFQGLSKSAKASAKKESKENIKKARRQRLDPEKSSTTTLDLLKQSLEKKSSDESDSDEIEVKPVVAGLEDDDRSVTYEELQHRLRCKIEEFRAGRHCEGSERARKRIERHGRYEKKGADPKKRKRETASDGKKSTSDDSVREDAAEASKELTFGHVKLGNEDELGKKNKKRKLSKLQELERAKQLEEAKKDPEKGEIIAKKHSWKAATSRAAGIKVHDDPKLLKQSLHKEKKKHQKNAEKWKGRVETTEKMKADKQKKRSDNISQKKQEKKMRKIAKREKKLMRPGFEGRKEGFITQG</sequence>
<feature type="compositionally biased region" description="Basic residues" evidence="4">
    <location>
        <begin position="387"/>
        <end position="402"/>
    </location>
</feature>